<dbReference type="InterPro" id="IPR036645">
    <property type="entry name" value="Elafin-like_sf"/>
</dbReference>
<dbReference type="eggNOG" id="KOG4295">
    <property type="taxonomic scope" value="Eukaryota"/>
</dbReference>
<dbReference type="GO" id="GO:0019731">
    <property type="term" value="P:antibacterial humoral response"/>
    <property type="evidence" value="ECO:0007669"/>
    <property type="project" value="TreeGrafter"/>
</dbReference>
<keyword evidence="1" id="KW-0732">Signal</keyword>
<name>K7GH99_PELSI</name>
<feature type="chain" id="PRO_5003905408" description="WAP domain-containing protein" evidence="1">
    <location>
        <begin position="25"/>
        <end position="184"/>
    </location>
</feature>
<evidence type="ECO:0000259" key="2">
    <source>
        <dbReference type="PROSITE" id="PS51390"/>
    </source>
</evidence>
<organism evidence="3 4">
    <name type="scientific">Pelodiscus sinensis</name>
    <name type="common">Chinese softshell turtle</name>
    <name type="synonym">Trionyx sinensis</name>
    <dbReference type="NCBI Taxonomy" id="13735"/>
    <lineage>
        <taxon>Eukaryota</taxon>
        <taxon>Metazoa</taxon>
        <taxon>Chordata</taxon>
        <taxon>Craniata</taxon>
        <taxon>Vertebrata</taxon>
        <taxon>Euteleostomi</taxon>
        <taxon>Archelosauria</taxon>
        <taxon>Testudinata</taxon>
        <taxon>Testudines</taxon>
        <taxon>Cryptodira</taxon>
        <taxon>Trionychia</taxon>
        <taxon>Trionychidae</taxon>
        <taxon>Pelodiscus</taxon>
    </lineage>
</organism>
<dbReference type="SUPFAM" id="SSF57256">
    <property type="entry name" value="Elafin-like"/>
    <property type="match status" value="3"/>
</dbReference>
<dbReference type="Pfam" id="PF00095">
    <property type="entry name" value="WAP"/>
    <property type="match status" value="3"/>
</dbReference>
<dbReference type="EMBL" id="AGCU01141528">
    <property type="status" value="NOT_ANNOTATED_CDS"/>
    <property type="molecule type" value="Genomic_DNA"/>
</dbReference>
<dbReference type="OMA" id="GRECMAP"/>
<keyword evidence="4" id="KW-1185">Reference proteome</keyword>
<dbReference type="EMBL" id="AGCU01141525">
    <property type="status" value="NOT_ANNOTATED_CDS"/>
    <property type="molecule type" value="Genomic_DNA"/>
</dbReference>
<evidence type="ECO:0000256" key="1">
    <source>
        <dbReference type="SAM" id="SignalP"/>
    </source>
</evidence>
<dbReference type="Gene3D" id="4.10.75.10">
    <property type="entry name" value="Elafin-like"/>
    <property type="match status" value="3"/>
</dbReference>
<dbReference type="InterPro" id="IPR008197">
    <property type="entry name" value="WAP_dom"/>
</dbReference>
<dbReference type="Proteomes" id="UP000007267">
    <property type="component" value="Unassembled WGS sequence"/>
</dbReference>
<sequence>MKSGTIFLLLGLLALWAELPPAAGRRPGVCPSVKGVVGICVELCNGDESCPPGQKCCSNGCGHVCRGVITRERPGTCPTPTGQGACVERCREDDSCPPWQKCCSNGCGHECKQPVPRVKPGLCPIHIGPGTCEMGCDGDESCPAREKCCSKGCGQVCKRPITRGEHCQGIFRTQLNCPGLSVLQ</sequence>
<accession>K7GH99</accession>
<dbReference type="GO" id="GO:0045087">
    <property type="term" value="P:innate immune response"/>
    <property type="evidence" value="ECO:0007669"/>
    <property type="project" value="TreeGrafter"/>
</dbReference>
<dbReference type="GO" id="GO:0004867">
    <property type="term" value="F:serine-type endopeptidase inhibitor activity"/>
    <property type="evidence" value="ECO:0007669"/>
    <property type="project" value="TreeGrafter"/>
</dbReference>
<dbReference type="PANTHER" id="PTHR19441">
    <property type="entry name" value="WHEY ACDIC PROTEIN WAP"/>
    <property type="match status" value="1"/>
</dbReference>
<dbReference type="GO" id="GO:0005615">
    <property type="term" value="C:extracellular space"/>
    <property type="evidence" value="ECO:0007669"/>
    <property type="project" value="TreeGrafter"/>
</dbReference>
<feature type="domain" description="WAP" evidence="2">
    <location>
        <begin position="23"/>
        <end position="69"/>
    </location>
</feature>
<reference evidence="3" key="3">
    <citation type="submission" date="2025-08" db="UniProtKB">
        <authorList>
            <consortium name="Ensembl"/>
        </authorList>
    </citation>
    <scope>IDENTIFICATION</scope>
</reference>
<dbReference type="GeneTree" id="ENSGT00940000165527"/>
<dbReference type="HOGENOM" id="CLU_105901_0_0_1"/>
<dbReference type="AlphaFoldDB" id="K7GH99"/>
<dbReference type="PROSITE" id="PS51390">
    <property type="entry name" value="WAP"/>
    <property type="match status" value="3"/>
</dbReference>
<reference evidence="4" key="1">
    <citation type="submission" date="2011-10" db="EMBL/GenBank/DDBJ databases">
        <authorList>
            <consortium name="Soft-shell Turtle Genome Consortium"/>
        </authorList>
    </citation>
    <scope>NUCLEOTIDE SEQUENCE [LARGE SCALE GENOMIC DNA]</scope>
    <source>
        <strain evidence="4">Daiwa-1</strain>
    </source>
</reference>
<feature type="domain" description="WAP" evidence="2">
    <location>
        <begin position="70"/>
        <end position="115"/>
    </location>
</feature>
<feature type="domain" description="WAP" evidence="2">
    <location>
        <begin position="116"/>
        <end position="161"/>
    </location>
</feature>
<evidence type="ECO:0000313" key="3">
    <source>
        <dbReference type="Ensembl" id="ENSPSIP00000019660.1"/>
    </source>
</evidence>
<dbReference type="PRINTS" id="PR00003">
    <property type="entry name" value="4DISULPHCORE"/>
</dbReference>
<protein>
    <recommendedName>
        <fullName evidence="2">WAP domain-containing protein</fullName>
    </recommendedName>
</protein>
<evidence type="ECO:0000313" key="4">
    <source>
        <dbReference type="Proteomes" id="UP000007267"/>
    </source>
</evidence>
<dbReference type="EMBL" id="AGCU01141527">
    <property type="status" value="NOT_ANNOTATED_CDS"/>
    <property type="molecule type" value="Genomic_DNA"/>
</dbReference>
<feature type="signal peptide" evidence="1">
    <location>
        <begin position="1"/>
        <end position="24"/>
    </location>
</feature>
<dbReference type="PANTHER" id="PTHR19441:SF91">
    <property type="entry name" value="WAP DOMAIN-CONTAINING PROTEIN"/>
    <property type="match status" value="1"/>
</dbReference>
<dbReference type="Ensembl" id="ENSPSIT00000019752.1">
    <property type="protein sequence ID" value="ENSPSIP00000019660.1"/>
    <property type="gene ID" value="ENSPSIG00000017445.1"/>
</dbReference>
<dbReference type="SMART" id="SM00217">
    <property type="entry name" value="WAP"/>
    <property type="match status" value="3"/>
</dbReference>
<dbReference type="EMBL" id="AGCU01141524">
    <property type="status" value="NOT_ANNOTATED_CDS"/>
    <property type="molecule type" value="Genomic_DNA"/>
</dbReference>
<proteinExistence type="predicted"/>
<dbReference type="InterPro" id="IPR050514">
    <property type="entry name" value="WAP_four-disulfide_core"/>
</dbReference>
<reference evidence="4" key="2">
    <citation type="journal article" date="2013" name="Nat. Genet.">
        <title>The draft genomes of soft-shell turtle and green sea turtle yield insights into the development and evolution of the turtle-specific body plan.</title>
        <authorList>
            <person name="Wang Z."/>
            <person name="Pascual-Anaya J."/>
            <person name="Zadissa A."/>
            <person name="Li W."/>
            <person name="Niimura Y."/>
            <person name="Huang Z."/>
            <person name="Li C."/>
            <person name="White S."/>
            <person name="Xiong Z."/>
            <person name="Fang D."/>
            <person name="Wang B."/>
            <person name="Ming Y."/>
            <person name="Chen Y."/>
            <person name="Zheng Y."/>
            <person name="Kuraku S."/>
            <person name="Pignatelli M."/>
            <person name="Herrero J."/>
            <person name="Beal K."/>
            <person name="Nozawa M."/>
            <person name="Li Q."/>
            <person name="Wang J."/>
            <person name="Zhang H."/>
            <person name="Yu L."/>
            <person name="Shigenobu S."/>
            <person name="Wang J."/>
            <person name="Liu J."/>
            <person name="Flicek P."/>
            <person name="Searle S."/>
            <person name="Wang J."/>
            <person name="Kuratani S."/>
            <person name="Yin Y."/>
            <person name="Aken B."/>
            <person name="Zhang G."/>
            <person name="Irie N."/>
        </authorList>
    </citation>
    <scope>NUCLEOTIDE SEQUENCE [LARGE SCALE GENOMIC DNA]</scope>
    <source>
        <strain evidence="4">Daiwa-1</strain>
    </source>
</reference>
<dbReference type="EMBL" id="AGCU01141526">
    <property type="status" value="NOT_ANNOTATED_CDS"/>
    <property type="molecule type" value="Genomic_DNA"/>
</dbReference>
<reference evidence="3" key="4">
    <citation type="submission" date="2025-09" db="UniProtKB">
        <authorList>
            <consortium name="Ensembl"/>
        </authorList>
    </citation>
    <scope>IDENTIFICATION</scope>
</reference>